<dbReference type="GO" id="GO:0007368">
    <property type="term" value="P:determination of left/right symmetry"/>
    <property type="evidence" value="ECO:0007669"/>
    <property type="project" value="TreeGrafter"/>
</dbReference>
<comment type="function">
    <text evidence="1">Dynein-attachment factor required for cilia motility.</text>
</comment>
<sequence length="291" mass="32920">MSHMEGTGQQKESEPKGKSKGLSINYNQLEANLQKLIEQDQLYWIRNDAKLRAVTQGTPTYEDFRQIVLAAHLKPVSKEEREELQRKSAEGKVIWNCAAAAASGDMPDDVGCDDLRERGKKELGLPRTSADLTKLWGQLENYDMKWDMLKALSRLHNPNTDENILKQLCREEVPPEIFPDLILCLLGKVTSISARNCDGASLHGDGDDEGSSDDVEVSLCILQTFSESKRFMLTLSFMGDKDRKNVEMLMEGLRQQLKSEDELDESRGKAKILFNLFHHIEARYSPQTTDS</sequence>
<evidence type="ECO:0000313" key="15">
    <source>
        <dbReference type="Proteomes" id="UP000708208"/>
    </source>
</evidence>
<dbReference type="AlphaFoldDB" id="A0A8J2PYM2"/>
<evidence type="ECO:0000256" key="11">
    <source>
        <dbReference type="SAM" id="MobiDB-lite"/>
    </source>
</evidence>
<evidence type="ECO:0000256" key="2">
    <source>
        <dbReference type="ARBA" id="ARBA00004230"/>
    </source>
</evidence>
<dbReference type="InterPro" id="IPR025986">
    <property type="entry name" value="RPAP3-like_C"/>
</dbReference>
<gene>
    <name evidence="14" type="ORF">AFUS01_LOCUS36766</name>
</gene>
<dbReference type="GO" id="GO:0005576">
    <property type="term" value="C:extracellular region"/>
    <property type="evidence" value="ECO:0007669"/>
    <property type="project" value="GOC"/>
</dbReference>
<dbReference type="Proteomes" id="UP000708208">
    <property type="component" value="Unassembled WGS sequence"/>
</dbReference>
<dbReference type="PANTHER" id="PTHR28572">
    <property type="entry name" value="COILED-COIL DOMAIN-CONTAINING PROTEIN 103"/>
    <property type="match status" value="1"/>
</dbReference>
<reference evidence="14" key="1">
    <citation type="submission" date="2021-06" db="EMBL/GenBank/DDBJ databases">
        <authorList>
            <person name="Hodson N. C."/>
            <person name="Mongue J. A."/>
            <person name="Jaron S. K."/>
        </authorList>
    </citation>
    <scope>NUCLEOTIDE SEQUENCE</scope>
</reference>
<dbReference type="GO" id="GO:0036157">
    <property type="term" value="C:outer dynein arm"/>
    <property type="evidence" value="ECO:0007669"/>
    <property type="project" value="InterPro"/>
</dbReference>
<evidence type="ECO:0000256" key="6">
    <source>
        <dbReference type="ARBA" id="ARBA00022794"/>
    </source>
</evidence>
<dbReference type="InterPro" id="IPR042422">
    <property type="entry name" value="CC103"/>
</dbReference>
<evidence type="ECO:0000256" key="4">
    <source>
        <dbReference type="ARBA" id="ARBA00011738"/>
    </source>
</evidence>
<keyword evidence="5" id="KW-0963">Cytoplasm</keyword>
<evidence type="ECO:0000259" key="12">
    <source>
        <dbReference type="Pfam" id="PF13877"/>
    </source>
</evidence>
<evidence type="ECO:0000256" key="10">
    <source>
        <dbReference type="ARBA" id="ARBA00049986"/>
    </source>
</evidence>
<comment type="subcellular location">
    <subcellularLocation>
        <location evidence="2">Cell projection</location>
        <location evidence="2">Cilium</location>
        <location evidence="2">Flagellum</location>
    </subcellularLocation>
    <subcellularLocation>
        <location evidence="3">Cytoplasm</location>
    </subcellularLocation>
</comment>
<evidence type="ECO:0000313" key="14">
    <source>
        <dbReference type="EMBL" id="CAG7826725.1"/>
    </source>
</evidence>
<comment type="subunit">
    <text evidence="4">Homodimer.</text>
</comment>
<dbReference type="InterPro" id="IPR031733">
    <property type="entry name" value="Dynein_attach_N"/>
</dbReference>
<comment type="similarity">
    <text evidence="10">Belongs to the DNAAF19/PR46b family.</text>
</comment>
<feature type="domain" description="Dynein attachment factor N-terminal" evidence="13">
    <location>
        <begin position="24"/>
        <end position="88"/>
    </location>
</feature>
<keyword evidence="8" id="KW-0969">Cilium</keyword>
<dbReference type="Pfam" id="PF15867">
    <property type="entry name" value="Dynein_attach_N"/>
    <property type="match status" value="1"/>
</dbReference>
<dbReference type="OrthoDB" id="447931at2759"/>
<keyword evidence="9" id="KW-0966">Cell projection</keyword>
<dbReference type="GO" id="GO:0036159">
    <property type="term" value="P:inner dynein arm assembly"/>
    <property type="evidence" value="ECO:0007669"/>
    <property type="project" value="TreeGrafter"/>
</dbReference>
<dbReference type="EMBL" id="CAJVCH010540868">
    <property type="protein sequence ID" value="CAG7826725.1"/>
    <property type="molecule type" value="Genomic_DNA"/>
</dbReference>
<keyword evidence="15" id="KW-1185">Reference proteome</keyword>
<evidence type="ECO:0000256" key="7">
    <source>
        <dbReference type="ARBA" id="ARBA00022846"/>
    </source>
</evidence>
<organism evidence="14 15">
    <name type="scientific">Allacma fusca</name>
    <dbReference type="NCBI Taxonomy" id="39272"/>
    <lineage>
        <taxon>Eukaryota</taxon>
        <taxon>Metazoa</taxon>
        <taxon>Ecdysozoa</taxon>
        <taxon>Arthropoda</taxon>
        <taxon>Hexapoda</taxon>
        <taxon>Collembola</taxon>
        <taxon>Symphypleona</taxon>
        <taxon>Sminthuridae</taxon>
        <taxon>Allacma</taxon>
    </lineage>
</organism>
<proteinExistence type="inferred from homology"/>
<accession>A0A8J2PYM2</accession>
<feature type="region of interest" description="Disordered" evidence="11">
    <location>
        <begin position="1"/>
        <end position="21"/>
    </location>
</feature>
<dbReference type="Pfam" id="PF13877">
    <property type="entry name" value="RPAP3_C"/>
    <property type="match status" value="1"/>
</dbReference>
<dbReference type="PANTHER" id="PTHR28572:SF1">
    <property type="entry name" value="COILED-COIL DOMAIN-CONTAINING PROTEIN 103"/>
    <property type="match status" value="1"/>
</dbReference>
<name>A0A8J2PYM2_9HEXA</name>
<evidence type="ECO:0000256" key="8">
    <source>
        <dbReference type="ARBA" id="ARBA00023069"/>
    </source>
</evidence>
<keyword evidence="7" id="KW-0282">Flagellum</keyword>
<evidence type="ECO:0000256" key="3">
    <source>
        <dbReference type="ARBA" id="ARBA00004496"/>
    </source>
</evidence>
<feature type="domain" description="RNA-polymerase II-associated protein 3-like C-terminal" evidence="12">
    <location>
        <begin position="126"/>
        <end position="243"/>
    </location>
</feature>
<protein>
    <submittedName>
        <fullName evidence="14">Uncharacterized protein</fullName>
    </submittedName>
</protein>
<comment type="caution">
    <text evidence="14">The sequence shown here is derived from an EMBL/GenBank/DDBJ whole genome shotgun (WGS) entry which is preliminary data.</text>
</comment>
<evidence type="ECO:0000256" key="5">
    <source>
        <dbReference type="ARBA" id="ARBA00022490"/>
    </source>
</evidence>
<evidence type="ECO:0000259" key="13">
    <source>
        <dbReference type="Pfam" id="PF15867"/>
    </source>
</evidence>
<evidence type="ECO:0000256" key="9">
    <source>
        <dbReference type="ARBA" id="ARBA00023273"/>
    </source>
</evidence>
<evidence type="ECO:0000256" key="1">
    <source>
        <dbReference type="ARBA" id="ARBA00004048"/>
    </source>
</evidence>
<dbReference type="GO" id="GO:0003351">
    <property type="term" value="P:epithelial cilium movement involved in extracellular fluid movement"/>
    <property type="evidence" value="ECO:0007669"/>
    <property type="project" value="TreeGrafter"/>
</dbReference>
<keyword evidence="6" id="KW-0970">Cilium biogenesis/degradation</keyword>
<dbReference type="GO" id="GO:0031514">
    <property type="term" value="C:motile cilium"/>
    <property type="evidence" value="ECO:0007669"/>
    <property type="project" value="UniProtKB-SubCell"/>
</dbReference>